<gene>
    <name evidence="9" type="ORF">Dpo_5c00410</name>
</gene>
<keyword evidence="10" id="KW-1185">Reference proteome</keyword>
<evidence type="ECO:0000256" key="4">
    <source>
        <dbReference type="ARBA" id="ARBA00016377"/>
    </source>
</evidence>
<evidence type="ECO:0000313" key="9">
    <source>
        <dbReference type="EMBL" id="EMS79118.1"/>
    </source>
</evidence>
<evidence type="ECO:0000256" key="2">
    <source>
        <dbReference type="ARBA" id="ARBA00001946"/>
    </source>
</evidence>
<evidence type="ECO:0000256" key="7">
    <source>
        <dbReference type="ARBA" id="ARBA00032272"/>
    </source>
</evidence>
<dbReference type="GO" id="GO:0006753">
    <property type="term" value="P:nucleoside phosphate metabolic process"/>
    <property type="evidence" value="ECO:0007669"/>
    <property type="project" value="TreeGrafter"/>
</dbReference>
<dbReference type="EMBL" id="APJX01000005">
    <property type="protein sequence ID" value="EMS79118.1"/>
    <property type="molecule type" value="Genomic_DNA"/>
</dbReference>
<feature type="domain" description="Nudix hydrolase" evidence="8">
    <location>
        <begin position="49"/>
        <end position="182"/>
    </location>
</feature>
<dbReference type="Pfam" id="PF00293">
    <property type="entry name" value="NUDIX"/>
    <property type="match status" value="1"/>
</dbReference>
<evidence type="ECO:0000313" key="10">
    <source>
        <dbReference type="Proteomes" id="UP000014216"/>
    </source>
</evidence>
<dbReference type="AlphaFoldDB" id="S0FVK1"/>
<dbReference type="InterPro" id="IPR000086">
    <property type="entry name" value="NUDIX_hydrolase_dom"/>
</dbReference>
<reference evidence="9 10" key="1">
    <citation type="journal article" date="2013" name="Genome Announc.">
        <title>Draft Genome Sequence of Desulfotignum phosphitoxidans DSM 13687 Strain FiPS-3.</title>
        <authorList>
            <person name="Poehlein A."/>
            <person name="Daniel R."/>
            <person name="Simeonova D.D."/>
        </authorList>
    </citation>
    <scope>NUCLEOTIDE SEQUENCE [LARGE SCALE GENOMIC DNA]</scope>
    <source>
        <strain evidence="9 10">DSM 13687</strain>
    </source>
</reference>
<protein>
    <recommendedName>
        <fullName evidence="4">GDP-mannose pyrophosphatase</fullName>
    </recommendedName>
    <alternativeName>
        <fullName evidence="6">GDP-mannose hydrolase</fullName>
    </alternativeName>
    <alternativeName>
        <fullName evidence="7">GDPMK</fullName>
    </alternativeName>
</protein>
<evidence type="ECO:0000256" key="3">
    <source>
        <dbReference type="ARBA" id="ARBA00007275"/>
    </source>
</evidence>
<organism evidence="9 10">
    <name type="scientific">Desulfotignum phosphitoxidans DSM 13687</name>
    <dbReference type="NCBI Taxonomy" id="1286635"/>
    <lineage>
        <taxon>Bacteria</taxon>
        <taxon>Pseudomonadati</taxon>
        <taxon>Thermodesulfobacteriota</taxon>
        <taxon>Desulfobacteria</taxon>
        <taxon>Desulfobacterales</taxon>
        <taxon>Desulfobacteraceae</taxon>
        <taxon>Desulfotignum</taxon>
    </lineage>
</organism>
<dbReference type="PROSITE" id="PS51462">
    <property type="entry name" value="NUDIX"/>
    <property type="match status" value="1"/>
</dbReference>
<dbReference type="RefSeq" id="WP_006966219.1">
    <property type="nucleotide sequence ID" value="NZ_APJX01000005.1"/>
</dbReference>
<comment type="cofactor">
    <cofactor evidence="2">
        <name>Mg(2+)</name>
        <dbReference type="ChEBI" id="CHEBI:18420"/>
    </cofactor>
</comment>
<comment type="catalytic activity">
    <reaction evidence="1">
        <text>GDP-alpha-D-mannose + H2O = alpha-D-mannose 1-phosphate + GMP + 2 H(+)</text>
        <dbReference type="Rhea" id="RHEA:27978"/>
        <dbReference type="ChEBI" id="CHEBI:15377"/>
        <dbReference type="ChEBI" id="CHEBI:15378"/>
        <dbReference type="ChEBI" id="CHEBI:57527"/>
        <dbReference type="ChEBI" id="CHEBI:58115"/>
        <dbReference type="ChEBI" id="CHEBI:58409"/>
    </reaction>
</comment>
<dbReference type="InterPro" id="IPR015797">
    <property type="entry name" value="NUDIX_hydrolase-like_dom_sf"/>
</dbReference>
<comment type="similarity">
    <text evidence="3">Belongs to the Nudix hydrolase family. NudK subfamily.</text>
</comment>
<dbReference type="OrthoDB" id="177518at2"/>
<evidence type="ECO:0000256" key="1">
    <source>
        <dbReference type="ARBA" id="ARBA00000847"/>
    </source>
</evidence>
<proteinExistence type="inferred from homology"/>
<comment type="caution">
    <text evidence="9">The sequence shown here is derived from an EMBL/GenBank/DDBJ whole genome shotgun (WGS) entry which is preliminary data.</text>
</comment>
<keyword evidence="5 9" id="KW-0378">Hydrolase</keyword>
<evidence type="ECO:0000256" key="5">
    <source>
        <dbReference type="ARBA" id="ARBA00022801"/>
    </source>
</evidence>
<dbReference type="PANTHER" id="PTHR11839:SF18">
    <property type="entry name" value="NUDIX HYDROLASE DOMAIN-CONTAINING PROTEIN"/>
    <property type="match status" value="1"/>
</dbReference>
<evidence type="ECO:0000256" key="6">
    <source>
        <dbReference type="ARBA" id="ARBA00032162"/>
    </source>
</evidence>
<dbReference type="Proteomes" id="UP000014216">
    <property type="component" value="Unassembled WGS sequence"/>
</dbReference>
<name>S0FVK1_9BACT</name>
<dbReference type="SUPFAM" id="SSF55811">
    <property type="entry name" value="Nudix"/>
    <property type="match status" value="1"/>
</dbReference>
<dbReference type="Gene3D" id="3.90.79.10">
    <property type="entry name" value="Nucleoside Triphosphate Pyrophosphohydrolase"/>
    <property type="match status" value="1"/>
</dbReference>
<dbReference type="CDD" id="cd03424">
    <property type="entry name" value="NUDIX_ADPRase_Nudt5_UGPPase_Nudt14"/>
    <property type="match status" value="1"/>
</dbReference>
<dbReference type="GO" id="GO:0016787">
    <property type="term" value="F:hydrolase activity"/>
    <property type="evidence" value="ECO:0007669"/>
    <property type="project" value="UniProtKB-KW"/>
</dbReference>
<accession>S0FVK1</accession>
<evidence type="ECO:0000259" key="8">
    <source>
        <dbReference type="PROSITE" id="PS51462"/>
    </source>
</evidence>
<dbReference type="GO" id="GO:0019693">
    <property type="term" value="P:ribose phosphate metabolic process"/>
    <property type="evidence" value="ECO:0007669"/>
    <property type="project" value="TreeGrafter"/>
</dbReference>
<dbReference type="PANTHER" id="PTHR11839">
    <property type="entry name" value="UDP/ADP-SUGAR PYROPHOSPHATASE"/>
    <property type="match status" value="1"/>
</dbReference>
<sequence>MKIHQIRKLTDMHHLNLFSLTYQDRVGKDKTWTFASRSGPKNFEETTRDRPDAVVIVPYHVKEQRLVIIREFRVVLGGYQYGFPAGLLDPGESVVTAGRRELFEETGLHLTKVLAQSPAVFSSSGMTDESVSLLYAECDGVPSSDHIEDSEDIQVILLTPQSAEQLLNTPDIRFDVKTWVVLKQFAAHGII</sequence>